<evidence type="ECO:0000256" key="4">
    <source>
        <dbReference type="ARBA" id="ARBA00023136"/>
    </source>
</evidence>
<evidence type="ECO:0000256" key="1">
    <source>
        <dbReference type="ARBA" id="ARBA00004141"/>
    </source>
</evidence>
<evidence type="ECO:0000256" key="7">
    <source>
        <dbReference type="SAM" id="Phobius"/>
    </source>
</evidence>
<dbReference type="InterPro" id="IPR052337">
    <property type="entry name" value="SAT4-like"/>
</dbReference>
<dbReference type="Proteomes" id="UP000310108">
    <property type="component" value="Unassembled WGS sequence"/>
</dbReference>
<keyword evidence="4 7" id="KW-0472">Membrane</keyword>
<dbReference type="PANTHER" id="PTHR33048">
    <property type="entry name" value="PTH11-LIKE INTEGRAL MEMBRANE PROTEIN (AFU_ORTHOLOGUE AFUA_5G11245)"/>
    <property type="match status" value="1"/>
</dbReference>
<comment type="similarity">
    <text evidence="5">Belongs to the SAT4 family.</text>
</comment>
<comment type="caution">
    <text evidence="9">The sequence shown here is derived from an EMBL/GenBank/DDBJ whole genome shotgun (WGS) entry which is preliminary data.</text>
</comment>
<feature type="region of interest" description="Disordered" evidence="6">
    <location>
        <begin position="296"/>
        <end position="315"/>
    </location>
</feature>
<feature type="region of interest" description="Disordered" evidence="6">
    <location>
        <begin position="437"/>
        <end position="523"/>
    </location>
</feature>
<evidence type="ECO:0000256" key="5">
    <source>
        <dbReference type="ARBA" id="ARBA00038359"/>
    </source>
</evidence>
<dbReference type="AlphaFoldDB" id="A0A4V6DFC8"/>
<feature type="transmembrane region" description="Helical" evidence="7">
    <location>
        <begin position="65"/>
        <end position="89"/>
    </location>
</feature>
<protein>
    <recommendedName>
        <fullName evidence="8">Rhodopsin domain-containing protein</fullName>
    </recommendedName>
</protein>
<feature type="domain" description="Rhodopsin" evidence="8">
    <location>
        <begin position="50"/>
        <end position="288"/>
    </location>
</feature>
<sequence length="523" mass="57226">MSNDASPVGAFPAPPGVIPNFENPRDAGWTLNVATMSVMAAVTTLFIGVRAYVKFSSTSPLLPEDYTCVISYQALIMLYIATVFVMAHYGEGYHAWELTQESYQDVMRWLYASSIIYIPAAYFTKVTLLLFESRVFAVHERTSRGIRVFIVVLLVCYIPLQTIKTIICLPVSAFWDPRTPNPRCLNQRKIFIADLSLAIVTDFAILALPIPLLWGLRMPLRKKLKILTLLGAGGIATAVTVLRMYLVVQFLGSTDVTADFVVLDIVTALELVIGVVCACLPSTNILYERIRRNETKPTGNLPRTPAHQARPKPTHSLSYIWSSATKKQQQTRSARTEVAMAEGREEEEEEAGGRPRQNYYYRTNFDAELAILTGQPMGMMTTAPNEKLEAAAGTAGAGAAGAGAGVLRYGGEPNNPYSHHDDGDWVYNPRANSIDGRREGWLASGSSGSSGRESSSERGRGGGGGGAPNWQSHEIEARKSWEAAWEGTVPRGRMPSIPEDGGGPPRLELRTHSSPDWGSLKDV</sequence>
<evidence type="ECO:0000256" key="6">
    <source>
        <dbReference type="SAM" id="MobiDB-lite"/>
    </source>
</evidence>
<dbReference type="EMBL" id="PJEX01000775">
    <property type="protein sequence ID" value="TKW48696.1"/>
    <property type="molecule type" value="Genomic_DNA"/>
</dbReference>
<comment type="subcellular location">
    <subcellularLocation>
        <location evidence="1">Membrane</location>
        <topology evidence="1">Multi-pass membrane protein</topology>
    </subcellularLocation>
</comment>
<organism evidence="9 10">
    <name type="scientific">Colletotrichum tanaceti</name>
    <dbReference type="NCBI Taxonomy" id="1306861"/>
    <lineage>
        <taxon>Eukaryota</taxon>
        <taxon>Fungi</taxon>
        <taxon>Dikarya</taxon>
        <taxon>Ascomycota</taxon>
        <taxon>Pezizomycotina</taxon>
        <taxon>Sordariomycetes</taxon>
        <taxon>Hypocreomycetidae</taxon>
        <taxon>Glomerellales</taxon>
        <taxon>Glomerellaceae</taxon>
        <taxon>Colletotrichum</taxon>
        <taxon>Colletotrichum destructivum species complex</taxon>
    </lineage>
</organism>
<gene>
    <name evidence="9" type="ORF">CTA1_7825</name>
</gene>
<feature type="compositionally biased region" description="Low complexity" evidence="6">
    <location>
        <begin position="444"/>
        <end position="453"/>
    </location>
</feature>
<dbReference type="InterPro" id="IPR049326">
    <property type="entry name" value="Rhodopsin_dom_fungi"/>
</dbReference>
<evidence type="ECO:0000259" key="8">
    <source>
        <dbReference type="Pfam" id="PF20684"/>
    </source>
</evidence>
<feature type="transmembrane region" description="Helical" evidence="7">
    <location>
        <begin position="195"/>
        <end position="214"/>
    </location>
</feature>
<keyword evidence="2 7" id="KW-0812">Transmembrane</keyword>
<feature type="region of interest" description="Disordered" evidence="6">
    <location>
        <begin position="322"/>
        <end position="354"/>
    </location>
</feature>
<proteinExistence type="inferred from homology"/>
<accession>A0A4V6DFC8</accession>
<feature type="compositionally biased region" description="Polar residues" evidence="6">
    <location>
        <begin position="322"/>
        <end position="333"/>
    </location>
</feature>
<reference evidence="9 10" key="1">
    <citation type="journal article" date="2019" name="PLoS ONE">
        <title>Comparative genome analysis indicates high evolutionary potential of pathogenicity genes in Colletotrichum tanaceti.</title>
        <authorList>
            <person name="Lelwala R.V."/>
            <person name="Korhonen P.K."/>
            <person name="Young N.D."/>
            <person name="Scott J.B."/>
            <person name="Ades P.A."/>
            <person name="Gasser R.B."/>
            <person name="Taylor P.W.J."/>
        </authorList>
    </citation>
    <scope>NUCLEOTIDE SEQUENCE [LARGE SCALE GENOMIC DNA]</scope>
    <source>
        <strain evidence="9">BRIP57314</strain>
    </source>
</reference>
<feature type="transmembrane region" description="Helical" evidence="7">
    <location>
        <begin position="29"/>
        <end position="53"/>
    </location>
</feature>
<feature type="compositionally biased region" description="Basic and acidic residues" evidence="6">
    <location>
        <begin position="507"/>
        <end position="523"/>
    </location>
</feature>
<keyword evidence="3 7" id="KW-1133">Transmembrane helix</keyword>
<feature type="transmembrane region" description="Helical" evidence="7">
    <location>
        <begin position="260"/>
        <end position="287"/>
    </location>
</feature>
<dbReference type="GO" id="GO:0016020">
    <property type="term" value="C:membrane"/>
    <property type="evidence" value="ECO:0007669"/>
    <property type="project" value="UniProtKB-SubCell"/>
</dbReference>
<feature type="transmembrane region" description="Helical" evidence="7">
    <location>
        <begin position="226"/>
        <end position="248"/>
    </location>
</feature>
<dbReference type="Pfam" id="PF20684">
    <property type="entry name" value="Fung_rhodopsin"/>
    <property type="match status" value="1"/>
</dbReference>
<feature type="transmembrane region" description="Helical" evidence="7">
    <location>
        <begin position="151"/>
        <end position="175"/>
    </location>
</feature>
<feature type="transmembrane region" description="Helical" evidence="7">
    <location>
        <begin position="109"/>
        <end position="131"/>
    </location>
</feature>
<evidence type="ECO:0000256" key="3">
    <source>
        <dbReference type="ARBA" id="ARBA00022989"/>
    </source>
</evidence>
<dbReference type="PANTHER" id="PTHR33048:SF108">
    <property type="entry name" value="INTEGRAL MEMBRANE PROTEIN"/>
    <property type="match status" value="1"/>
</dbReference>
<evidence type="ECO:0000313" key="9">
    <source>
        <dbReference type="EMBL" id="TKW48696.1"/>
    </source>
</evidence>
<dbReference type="STRING" id="1306861.A0A4V6DFC8"/>
<keyword evidence="10" id="KW-1185">Reference proteome</keyword>
<evidence type="ECO:0000313" key="10">
    <source>
        <dbReference type="Proteomes" id="UP000310108"/>
    </source>
</evidence>
<name>A0A4V6DFC8_9PEZI</name>
<evidence type="ECO:0000256" key="2">
    <source>
        <dbReference type="ARBA" id="ARBA00022692"/>
    </source>
</evidence>